<keyword evidence="3" id="KW-0731">Sigma factor</keyword>
<accession>F1T8J4</accession>
<dbReference type="InterPro" id="IPR007627">
    <property type="entry name" value="RNA_pol_sigma70_r2"/>
</dbReference>
<proteinExistence type="inferred from homology"/>
<evidence type="ECO:0000313" key="8">
    <source>
        <dbReference type="Proteomes" id="UP000003860"/>
    </source>
</evidence>
<dbReference type="NCBIfam" id="TIGR02937">
    <property type="entry name" value="sigma70-ECF"/>
    <property type="match status" value="1"/>
</dbReference>
<dbReference type="Proteomes" id="UP000003860">
    <property type="component" value="Unassembled WGS sequence"/>
</dbReference>
<dbReference type="InterPro" id="IPR039425">
    <property type="entry name" value="RNA_pol_sigma-70-like"/>
</dbReference>
<evidence type="ECO:0000259" key="5">
    <source>
        <dbReference type="Pfam" id="PF04542"/>
    </source>
</evidence>
<sequence>MKLQSLRTDDCVGDVIKFYSNMVYRLAFARTGTRHDADEIFQEVFFRYIKKQPVFENEAHRKAWFIKVTVNCSKKLWGSAWKRKIIPLEETLQFETKEDIDLYNELQQLPAKYREVIHLFYYEDMTTEEIAKVLERKNTTVRTQLTRARVLLKNILKEDYDV</sequence>
<dbReference type="SUPFAM" id="SSF88659">
    <property type="entry name" value="Sigma3 and sigma4 domains of RNA polymerase sigma factors"/>
    <property type="match status" value="1"/>
</dbReference>
<comment type="similarity">
    <text evidence="1">Belongs to the sigma-70 factor family. ECF subfamily.</text>
</comment>
<reference evidence="7" key="2">
    <citation type="submission" date="2011-01" db="EMBL/GenBank/DDBJ databases">
        <title>The Non-contiguous Finished genome of Clostridium papyrosolvens.</title>
        <authorList>
            <person name="Lucas S."/>
            <person name="Copeland A."/>
            <person name="Lapidus A."/>
            <person name="Cheng J.-F."/>
            <person name="Goodwin L."/>
            <person name="Pitluck S."/>
            <person name="Misra M."/>
            <person name="Chertkov O."/>
            <person name="Detter J.C."/>
            <person name="Han C."/>
            <person name="Tapia R."/>
            <person name="Land M."/>
            <person name="Hauser L."/>
            <person name="Kyrpides N."/>
            <person name="Ivanova N."/>
            <person name="Pagani I."/>
            <person name="Mouttaki H."/>
            <person name="He Z."/>
            <person name="Zhou J."/>
            <person name="Hemme C.L."/>
            <person name="Woyke T."/>
        </authorList>
    </citation>
    <scope>NUCLEOTIDE SEQUENCE [LARGE SCALE GENOMIC DNA]</scope>
    <source>
        <strain evidence="7">DSM 2782</strain>
    </source>
</reference>
<dbReference type="Gene3D" id="1.10.10.10">
    <property type="entry name" value="Winged helix-like DNA-binding domain superfamily/Winged helix DNA-binding domain"/>
    <property type="match status" value="1"/>
</dbReference>
<feature type="domain" description="RNA polymerase sigma factor 70 region 4 type 2" evidence="6">
    <location>
        <begin position="102"/>
        <end position="151"/>
    </location>
</feature>
<dbReference type="Pfam" id="PF04542">
    <property type="entry name" value="Sigma70_r2"/>
    <property type="match status" value="1"/>
</dbReference>
<evidence type="ECO:0000256" key="1">
    <source>
        <dbReference type="ARBA" id="ARBA00010641"/>
    </source>
</evidence>
<organism evidence="7 8">
    <name type="scientific">Ruminiclostridium papyrosolvens DSM 2782</name>
    <dbReference type="NCBI Taxonomy" id="588581"/>
    <lineage>
        <taxon>Bacteria</taxon>
        <taxon>Bacillati</taxon>
        <taxon>Bacillota</taxon>
        <taxon>Clostridia</taxon>
        <taxon>Eubacteriales</taxon>
        <taxon>Oscillospiraceae</taxon>
        <taxon>Ruminiclostridium</taxon>
    </lineage>
</organism>
<dbReference type="InterPro" id="IPR013249">
    <property type="entry name" value="RNA_pol_sigma70_r4_t2"/>
</dbReference>
<dbReference type="InterPro" id="IPR036388">
    <property type="entry name" value="WH-like_DNA-bd_sf"/>
</dbReference>
<dbReference type="GO" id="GO:0016987">
    <property type="term" value="F:sigma factor activity"/>
    <property type="evidence" value="ECO:0007669"/>
    <property type="project" value="UniProtKB-KW"/>
</dbReference>
<dbReference type="eggNOG" id="COG1595">
    <property type="taxonomic scope" value="Bacteria"/>
</dbReference>
<evidence type="ECO:0000256" key="2">
    <source>
        <dbReference type="ARBA" id="ARBA00023015"/>
    </source>
</evidence>
<feature type="domain" description="RNA polymerase sigma-70 region 2" evidence="5">
    <location>
        <begin position="19"/>
        <end position="82"/>
    </location>
</feature>
<keyword evidence="8" id="KW-1185">Reference proteome</keyword>
<gene>
    <name evidence="7" type="ORF">Cpap_4236</name>
</gene>
<dbReference type="RefSeq" id="WP_004616764.1">
    <property type="nucleotide sequence ID" value="NZ_ACXX02000001.1"/>
</dbReference>
<dbReference type="AlphaFoldDB" id="F1T8J4"/>
<dbReference type="InterPro" id="IPR014284">
    <property type="entry name" value="RNA_pol_sigma-70_dom"/>
</dbReference>
<keyword evidence="2" id="KW-0805">Transcription regulation</keyword>
<evidence type="ECO:0000259" key="6">
    <source>
        <dbReference type="Pfam" id="PF08281"/>
    </source>
</evidence>
<dbReference type="PANTHER" id="PTHR43133">
    <property type="entry name" value="RNA POLYMERASE ECF-TYPE SIGMA FACTO"/>
    <property type="match status" value="1"/>
</dbReference>
<dbReference type="InterPro" id="IPR013324">
    <property type="entry name" value="RNA_pol_sigma_r3/r4-like"/>
</dbReference>
<dbReference type="OrthoDB" id="9795666at2"/>
<name>F1T8J4_9FIRM</name>
<comment type="caution">
    <text evidence="7">The sequence shown here is derived from an EMBL/GenBank/DDBJ whole genome shotgun (WGS) entry which is preliminary data.</text>
</comment>
<dbReference type="GO" id="GO:0006352">
    <property type="term" value="P:DNA-templated transcription initiation"/>
    <property type="evidence" value="ECO:0007669"/>
    <property type="project" value="InterPro"/>
</dbReference>
<dbReference type="SUPFAM" id="SSF88946">
    <property type="entry name" value="Sigma2 domain of RNA polymerase sigma factors"/>
    <property type="match status" value="1"/>
</dbReference>
<dbReference type="CDD" id="cd06171">
    <property type="entry name" value="Sigma70_r4"/>
    <property type="match status" value="1"/>
</dbReference>
<dbReference type="GO" id="GO:0003677">
    <property type="term" value="F:DNA binding"/>
    <property type="evidence" value="ECO:0007669"/>
    <property type="project" value="InterPro"/>
</dbReference>
<dbReference type="EMBL" id="ACXX02000001">
    <property type="protein sequence ID" value="EGD49792.1"/>
    <property type="molecule type" value="Genomic_DNA"/>
</dbReference>
<dbReference type="PANTHER" id="PTHR43133:SF51">
    <property type="entry name" value="RNA POLYMERASE SIGMA FACTOR"/>
    <property type="match status" value="1"/>
</dbReference>
<evidence type="ECO:0000313" key="7">
    <source>
        <dbReference type="EMBL" id="EGD49792.1"/>
    </source>
</evidence>
<evidence type="ECO:0000256" key="3">
    <source>
        <dbReference type="ARBA" id="ARBA00023082"/>
    </source>
</evidence>
<dbReference type="InterPro" id="IPR013325">
    <property type="entry name" value="RNA_pol_sigma_r2"/>
</dbReference>
<protein>
    <submittedName>
        <fullName evidence="7">RNA polymerase, sigma-24 subunit, ECF subfamily</fullName>
    </submittedName>
</protein>
<evidence type="ECO:0000256" key="4">
    <source>
        <dbReference type="ARBA" id="ARBA00023163"/>
    </source>
</evidence>
<reference evidence="7" key="1">
    <citation type="submission" date="2009-07" db="EMBL/GenBank/DDBJ databases">
        <authorList>
            <consortium name="US DOE Joint Genome Institute (JGI-PGF)"/>
            <person name="Lucas S."/>
            <person name="Copeland A."/>
            <person name="Lapidus A."/>
            <person name="Glavina del Rio T."/>
            <person name="Tice H."/>
            <person name="Bruce D."/>
            <person name="Goodwin L."/>
            <person name="Pitluck S."/>
            <person name="Larimer F."/>
            <person name="Land M.L."/>
            <person name="Mouttaki H."/>
            <person name="He Z."/>
            <person name="Zhou J."/>
            <person name="Hemme C.L."/>
        </authorList>
    </citation>
    <scope>NUCLEOTIDE SEQUENCE</scope>
    <source>
        <strain evidence="7">DSM 2782</strain>
    </source>
</reference>
<dbReference type="STRING" id="588581.Cpap_4236"/>
<dbReference type="Gene3D" id="1.10.1740.10">
    <property type="match status" value="1"/>
</dbReference>
<keyword evidence="4" id="KW-0804">Transcription</keyword>
<dbReference type="Pfam" id="PF08281">
    <property type="entry name" value="Sigma70_r4_2"/>
    <property type="match status" value="1"/>
</dbReference>